<sequence>MQLLIKIVSVALILLHTSNAGDICAYTTDGCGGLAGCCNHFASGECCAFASGYGLSAHWFNIDRSANPNLEAYIYSSTTCGNYLNQIGNVGASGITTCYNLWGKVAHSGDWWTSRLDRRLSRRESDCKEFDSIGFRDSNGTFHEFKVPNGKGFRDIEKLVKEEEFEQVFALERVRR</sequence>
<evidence type="ECO:0000313" key="3">
    <source>
        <dbReference type="Proteomes" id="UP000807306"/>
    </source>
</evidence>
<name>A0A9P6JRT4_9AGAR</name>
<dbReference type="EMBL" id="MU157843">
    <property type="protein sequence ID" value="KAF9529865.1"/>
    <property type="molecule type" value="Genomic_DNA"/>
</dbReference>
<organism evidence="2 3">
    <name type="scientific">Crepidotus variabilis</name>
    <dbReference type="NCBI Taxonomy" id="179855"/>
    <lineage>
        <taxon>Eukaryota</taxon>
        <taxon>Fungi</taxon>
        <taxon>Dikarya</taxon>
        <taxon>Basidiomycota</taxon>
        <taxon>Agaricomycotina</taxon>
        <taxon>Agaricomycetes</taxon>
        <taxon>Agaricomycetidae</taxon>
        <taxon>Agaricales</taxon>
        <taxon>Agaricineae</taxon>
        <taxon>Crepidotaceae</taxon>
        <taxon>Crepidotus</taxon>
    </lineage>
</organism>
<feature type="signal peptide" evidence="1">
    <location>
        <begin position="1"/>
        <end position="20"/>
    </location>
</feature>
<dbReference type="AlphaFoldDB" id="A0A9P6JRT4"/>
<accession>A0A9P6JRT4</accession>
<keyword evidence="3" id="KW-1185">Reference proteome</keyword>
<comment type="caution">
    <text evidence="2">The sequence shown here is derived from an EMBL/GenBank/DDBJ whole genome shotgun (WGS) entry which is preliminary data.</text>
</comment>
<reference evidence="2" key="1">
    <citation type="submission" date="2020-11" db="EMBL/GenBank/DDBJ databases">
        <authorList>
            <consortium name="DOE Joint Genome Institute"/>
            <person name="Ahrendt S."/>
            <person name="Riley R."/>
            <person name="Andreopoulos W."/>
            <person name="Labutti K."/>
            <person name="Pangilinan J."/>
            <person name="Ruiz-Duenas F.J."/>
            <person name="Barrasa J.M."/>
            <person name="Sanchez-Garcia M."/>
            <person name="Camarero S."/>
            <person name="Miyauchi S."/>
            <person name="Serrano A."/>
            <person name="Linde D."/>
            <person name="Babiker R."/>
            <person name="Drula E."/>
            <person name="Ayuso-Fernandez I."/>
            <person name="Pacheco R."/>
            <person name="Padilla G."/>
            <person name="Ferreira P."/>
            <person name="Barriuso J."/>
            <person name="Kellner H."/>
            <person name="Castanera R."/>
            <person name="Alfaro M."/>
            <person name="Ramirez L."/>
            <person name="Pisabarro A.G."/>
            <person name="Kuo A."/>
            <person name="Tritt A."/>
            <person name="Lipzen A."/>
            <person name="He G."/>
            <person name="Yan M."/>
            <person name="Ng V."/>
            <person name="Cullen D."/>
            <person name="Martin F."/>
            <person name="Rosso M.-N."/>
            <person name="Henrissat B."/>
            <person name="Hibbett D."/>
            <person name="Martinez A.T."/>
            <person name="Grigoriev I.V."/>
        </authorList>
    </citation>
    <scope>NUCLEOTIDE SEQUENCE</scope>
    <source>
        <strain evidence="2">CBS 506.95</strain>
    </source>
</reference>
<evidence type="ECO:0000256" key="1">
    <source>
        <dbReference type="SAM" id="SignalP"/>
    </source>
</evidence>
<protein>
    <submittedName>
        <fullName evidence="2">Uncharacterized protein</fullName>
    </submittedName>
</protein>
<feature type="chain" id="PRO_5040197404" evidence="1">
    <location>
        <begin position="21"/>
        <end position="176"/>
    </location>
</feature>
<evidence type="ECO:0000313" key="2">
    <source>
        <dbReference type="EMBL" id="KAF9529865.1"/>
    </source>
</evidence>
<gene>
    <name evidence="2" type="ORF">CPB83DRAFT_851715</name>
</gene>
<dbReference type="Proteomes" id="UP000807306">
    <property type="component" value="Unassembled WGS sequence"/>
</dbReference>
<proteinExistence type="predicted"/>
<keyword evidence="1" id="KW-0732">Signal</keyword>